<keyword evidence="2" id="KW-0808">Transferase</keyword>
<dbReference type="Proteomes" id="UP000286997">
    <property type="component" value="Unassembled WGS sequence"/>
</dbReference>
<dbReference type="GO" id="GO:0016757">
    <property type="term" value="F:glycosyltransferase activity"/>
    <property type="evidence" value="ECO:0007669"/>
    <property type="project" value="InterPro"/>
</dbReference>
<organism evidence="2 3">
    <name type="scientific">Methylobacterium oryzihabitans</name>
    <dbReference type="NCBI Taxonomy" id="2499852"/>
    <lineage>
        <taxon>Bacteria</taxon>
        <taxon>Pseudomonadati</taxon>
        <taxon>Pseudomonadota</taxon>
        <taxon>Alphaproteobacteria</taxon>
        <taxon>Hyphomicrobiales</taxon>
        <taxon>Methylobacteriaceae</taxon>
        <taxon>Methylobacterium</taxon>
    </lineage>
</organism>
<keyword evidence="3" id="KW-1185">Reference proteome</keyword>
<dbReference type="Pfam" id="PF04577">
    <property type="entry name" value="Glyco_transf_61"/>
    <property type="match status" value="1"/>
</dbReference>
<protein>
    <submittedName>
        <fullName evidence="2">Glycosyltransferase family 61 protein</fullName>
    </submittedName>
</protein>
<evidence type="ECO:0000259" key="1">
    <source>
        <dbReference type="Pfam" id="PF04577"/>
    </source>
</evidence>
<name>A0A3S2YXI9_9HYPH</name>
<dbReference type="OrthoDB" id="7169123at2"/>
<gene>
    <name evidence="2" type="ORF">EOE48_01280</name>
</gene>
<dbReference type="EMBL" id="SACP01000001">
    <property type="protein sequence ID" value="RVU21709.1"/>
    <property type="molecule type" value="Genomic_DNA"/>
</dbReference>
<reference evidence="2 3" key="1">
    <citation type="submission" date="2019-01" db="EMBL/GenBank/DDBJ databases">
        <authorList>
            <person name="Chen W.-M."/>
        </authorList>
    </citation>
    <scope>NUCLEOTIDE SEQUENCE [LARGE SCALE GENOMIC DNA]</scope>
    <source>
        <strain evidence="2 3">TER-1</strain>
    </source>
</reference>
<evidence type="ECO:0000313" key="3">
    <source>
        <dbReference type="Proteomes" id="UP000286997"/>
    </source>
</evidence>
<dbReference type="InterPro" id="IPR049625">
    <property type="entry name" value="Glyco_transf_61_cat"/>
</dbReference>
<evidence type="ECO:0000313" key="2">
    <source>
        <dbReference type="EMBL" id="RVU21709.1"/>
    </source>
</evidence>
<feature type="domain" description="Glycosyltransferase 61 catalytic" evidence="1">
    <location>
        <begin position="165"/>
        <end position="347"/>
    </location>
</feature>
<accession>A0A3S2YXI9</accession>
<proteinExistence type="predicted"/>
<sequence>MVEPHESRPLGTHPCLALLCPTSREYAHRIGDFGRVMLEFDLKSGQAVQLDDVLKLTHSGRVRSAAAKGARIDVRSMGCEAGAAEPPFLMDSSGLYVVPNGLAYGGLYVEHAGKLLTQHDLMPIYIAAEIASGAFDVAAERRQRTNLLALSTPAILLNSISRWVYGHWLLDIWPRCWSARLVLGKHFSRYKVLVPQDSPAYAFDVLHDVLGVGPQQVVRYDADTHAVTSPSLIAPSLLHNSYCLHPQFAGFVTHMKRHFRIAAGRRERRIFLSRKQYRAGSRSVRRMLAGEADIEALFVSRGFEIVRPEDLGFGQQIALFDDARIVAGEGGSALHNTVFSGPGTVVVSLSRISDVQEKLASACDHHFITVHPDELAHHDGVEVQHYRLSSIGRAIDLAEACAASGGVEVPPLSL</sequence>
<comment type="caution">
    <text evidence="2">The sequence shown here is derived from an EMBL/GenBank/DDBJ whole genome shotgun (WGS) entry which is preliminary data.</text>
</comment>
<dbReference type="AlphaFoldDB" id="A0A3S2YXI9"/>